<comment type="similarity">
    <text evidence="2">Belongs to the VgrG protein family.</text>
</comment>
<keyword evidence="8" id="KW-1185">Reference proteome</keyword>
<keyword evidence="3" id="KW-0964">Secreted</keyword>
<gene>
    <name evidence="7" type="ORF">CDO81_17560</name>
</gene>
<dbReference type="InterPro" id="IPR054030">
    <property type="entry name" value="Gp5_Vgr_C"/>
</dbReference>
<dbReference type="RefSeq" id="WP_088484528.1">
    <property type="nucleotide sequence ID" value="NZ_NISI01000007.1"/>
</dbReference>
<evidence type="ECO:0000313" key="7">
    <source>
        <dbReference type="EMBL" id="OWR02638.1"/>
    </source>
</evidence>
<sequence length="950" mass="101253">MSAVLGGIPRALSFSYNGDDDKLLVLRLEGKEQLGTLPEWHVDLVGNVNLVGARDDLLLDDLVGEQVTVTIAHGTERHINAYVTEAQRGERRGRFNAYRVTLRPWLWFATRNRNCRVFQEEGQTVEQIVSAVLEDYDAPFEFNLSQSHAVLEYCVQYNESDFDFISRLLEEAGIYYFFEHTSSNHKLMMVDGMAGHAAKPGDPVIHWSNKLDAKKASMVEWHASQEVTAAKATVRDFDYLASADPVEGDTPEGDALPLGSGELYEFGSRVVRNQRDTEAEDISDALSRVAQVRLEEQQALKKVYTGTTNCNDLKVGDTFDLSGAPRDDDEATYLVVSMNLSAEFADHEAIEEIAASQGRRDGVLATVMCIRTDGLDYRPGRRTPRPVMYGPQTATVVGASGNEVETDAQGRIKVQFHWDRQGTKDENSSCFVRVSQPWAGKGMGLWMLPRVGHEVVVSFIGGDPDRPLITGSVHNDANTPIYPLPGHADISGWRTHSTKEGPEDARHELRFDDKKDSEYVWLQSQKDFRRHVKADAFDWIEQNENRKVKLTRQEVVGENWLMYVGQDVKHDLGKDLHTKVAGDIFTTGAATWQVQLESDFSAKIGADLSYDVTGKTALKSGGDIALQTEGVASLKTGGKLVAESADKLSLKAAADLLLQGANISAKSNGEIVLEASQGLKIVCGSSVITLSASGITIDGAQVKVNCGGGGGSAGAAEAAADAEPKAPEEAQNTALLTPDQADDYDALFADPLADEDAGCATASSTPAGEDMLEEPSGLRAGALAAGATLLAAAGAAAMAVASGASFASGGDDDEDEASDDGDAAREQALADSEAAERAAREAEARAEAETPRQTAEQALAAAEAAYEAAKAAEAAAITDDERKTAAEVLAVAEAAYEAAKRAEAEANPPGETAEAVQAASDAAYAAAKQAEADAAPPAEPPAGDDRGGAA</sequence>
<evidence type="ECO:0000256" key="3">
    <source>
        <dbReference type="ARBA" id="ARBA00022525"/>
    </source>
</evidence>
<feature type="compositionally biased region" description="Low complexity" evidence="4">
    <location>
        <begin position="911"/>
        <end position="936"/>
    </location>
</feature>
<feature type="domain" description="Gp5/Type VI secretion system Vgr C-terminal trimerisation" evidence="6">
    <location>
        <begin position="491"/>
        <end position="584"/>
    </location>
</feature>
<feature type="compositionally biased region" description="Acidic residues" evidence="4">
    <location>
        <begin position="810"/>
        <end position="821"/>
    </location>
</feature>
<organism evidence="7 8">
    <name type="scientific">Roseateles puraquae</name>
    <dbReference type="NCBI Taxonomy" id="431059"/>
    <lineage>
        <taxon>Bacteria</taxon>
        <taxon>Pseudomonadati</taxon>
        <taxon>Pseudomonadota</taxon>
        <taxon>Betaproteobacteria</taxon>
        <taxon>Burkholderiales</taxon>
        <taxon>Sphaerotilaceae</taxon>
        <taxon>Roseateles</taxon>
    </lineage>
</organism>
<dbReference type="InterPro" id="IPR006531">
    <property type="entry name" value="Gp5/Vgr_OB"/>
</dbReference>
<dbReference type="InterPro" id="IPR037026">
    <property type="entry name" value="Vgr_OB-fold_dom_sf"/>
</dbReference>
<feature type="compositionally biased region" description="Basic and acidic residues" evidence="4">
    <location>
        <begin position="834"/>
        <end position="850"/>
    </location>
</feature>
<dbReference type="Gene3D" id="3.55.50.10">
    <property type="entry name" value="Baseplate protein-like domains"/>
    <property type="match status" value="1"/>
</dbReference>
<protein>
    <submittedName>
        <fullName evidence="7">Uncharacterized protein</fullName>
    </submittedName>
</protein>
<feature type="region of interest" description="Disordered" evidence="4">
    <location>
        <begin position="805"/>
        <end position="858"/>
    </location>
</feature>
<dbReference type="Gene3D" id="2.30.110.50">
    <property type="match status" value="1"/>
</dbReference>
<feature type="region of interest" description="Disordered" evidence="4">
    <location>
        <begin position="898"/>
        <end position="950"/>
    </location>
</feature>
<dbReference type="PANTHER" id="PTHR32305">
    <property type="match status" value="1"/>
</dbReference>
<proteinExistence type="inferred from homology"/>
<dbReference type="InterPro" id="IPR050708">
    <property type="entry name" value="T6SS_VgrG/RHS"/>
</dbReference>
<dbReference type="Proteomes" id="UP000197446">
    <property type="component" value="Unassembled WGS sequence"/>
</dbReference>
<dbReference type="Gene3D" id="2.40.50.230">
    <property type="entry name" value="Gp5 N-terminal domain"/>
    <property type="match status" value="1"/>
</dbReference>
<dbReference type="Pfam" id="PF05954">
    <property type="entry name" value="Phage_GPD"/>
    <property type="match status" value="1"/>
</dbReference>
<comment type="caution">
    <text evidence="7">The sequence shown here is derived from an EMBL/GenBank/DDBJ whole genome shotgun (WGS) entry which is preliminary data.</text>
</comment>
<dbReference type="PANTHER" id="PTHR32305:SF15">
    <property type="entry name" value="PROTEIN RHSA-RELATED"/>
    <property type="match status" value="1"/>
</dbReference>
<dbReference type="InterPro" id="IPR017847">
    <property type="entry name" value="T6SS_RhsGE_Vgr_subset"/>
</dbReference>
<evidence type="ECO:0000256" key="1">
    <source>
        <dbReference type="ARBA" id="ARBA00004613"/>
    </source>
</evidence>
<dbReference type="Gene3D" id="4.10.220.110">
    <property type="match status" value="1"/>
</dbReference>
<evidence type="ECO:0000259" key="6">
    <source>
        <dbReference type="Pfam" id="PF22178"/>
    </source>
</evidence>
<dbReference type="NCBIfam" id="TIGR03361">
    <property type="entry name" value="VI_Rhs_Vgr"/>
    <property type="match status" value="1"/>
</dbReference>
<dbReference type="SUPFAM" id="SSF69255">
    <property type="entry name" value="gp5 N-terminal domain-like"/>
    <property type="match status" value="1"/>
</dbReference>
<dbReference type="GO" id="GO:0005576">
    <property type="term" value="C:extracellular region"/>
    <property type="evidence" value="ECO:0007669"/>
    <property type="project" value="UniProtKB-SubCell"/>
</dbReference>
<dbReference type="OrthoDB" id="1907165at2"/>
<dbReference type="NCBIfam" id="TIGR01646">
    <property type="entry name" value="vgr_GE"/>
    <property type="match status" value="1"/>
</dbReference>
<dbReference type="Pfam" id="PF04717">
    <property type="entry name" value="Phage_base_V"/>
    <property type="match status" value="1"/>
</dbReference>
<dbReference type="EMBL" id="NISI01000007">
    <property type="protein sequence ID" value="OWR02638.1"/>
    <property type="molecule type" value="Genomic_DNA"/>
</dbReference>
<name>A0A254NB39_9BURK</name>
<dbReference type="SUPFAM" id="SSF69349">
    <property type="entry name" value="Phage fibre proteins"/>
    <property type="match status" value="1"/>
</dbReference>
<evidence type="ECO:0000259" key="5">
    <source>
        <dbReference type="Pfam" id="PF04717"/>
    </source>
</evidence>
<reference evidence="7 8" key="1">
    <citation type="journal article" date="2007" name="Int. J. Syst. Evol. Microbiol.">
        <title>Description of Pelomonas aquatica sp. nov. and Pelomonas puraquae sp. nov., isolated from industrial and haemodialysis water.</title>
        <authorList>
            <person name="Gomila M."/>
            <person name="Bowien B."/>
            <person name="Falsen E."/>
            <person name="Moore E.R."/>
            <person name="Lalucat J."/>
        </authorList>
    </citation>
    <scope>NUCLEOTIDE SEQUENCE [LARGE SCALE GENOMIC DNA]</scope>
    <source>
        <strain evidence="7 8">CCUG 52769</strain>
    </source>
</reference>
<dbReference type="SUPFAM" id="SSF69279">
    <property type="entry name" value="Phage tail proteins"/>
    <property type="match status" value="2"/>
</dbReference>
<dbReference type="Pfam" id="PF22178">
    <property type="entry name" value="Gp5_trimer_C"/>
    <property type="match status" value="1"/>
</dbReference>
<evidence type="ECO:0000313" key="8">
    <source>
        <dbReference type="Proteomes" id="UP000197446"/>
    </source>
</evidence>
<accession>A0A254NB39</accession>
<dbReference type="AlphaFoldDB" id="A0A254NB39"/>
<evidence type="ECO:0000256" key="2">
    <source>
        <dbReference type="ARBA" id="ARBA00005558"/>
    </source>
</evidence>
<comment type="subcellular location">
    <subcellularLocation>
        <location evidence="1">Secreted</location>
    </subcellularLocation>
</comment>
<evidence type="ECO:0000256" key="4">
    <source>
        <dbReference type="SAM" id="MobiDB-lite"/>
    </source>
</evidence>
<feature type="domain" description="Gp5/Type VI secretion system Vgr protein OB-fold" evidence="5">
    <location>
        <begin position="405"/>
        <end position="474"/>
    </location>
</feature>
<dbReference type="InterPro" id="IPR006533">
    <property type="entry name" value="T6SS_Vgr_RhsGE"/>
</dbReference>